<evidence type="ECO:0000256" key="1">
    <source>
        <dbReference type="SAM" id="MobiDB-lite"/>
    </source>
</evidence>
<dbReference type="AlphaFoldDB" id="A0A2W2BV00"/>
<dbReference type="Gene3D" id="3.40.50.720">
    <property type="entry name" value="NAD(P)-binding Rossmann-like Domain"/>
    <property type="match status" value="1"/>
</dbReference>
<protein>
    <submittedName>
        <fullName evidence="3">Gfo/Idh/MocA family oxidoreductase</fullName>
    </submittedName>
</protein>
<dbReference type="InterPro" id="IPR051317">
    <property type="entry name" value="Gfo/Idh/MocA_oxidoreduct"/>
</dbReference>
<dbReference type="InterPro" id="IPR036291">
    <property type="entry name" value="NAD(P)-bd_dom_sf"/>
</dbReference>
<dbReference type="GO" id="GO:0000166">
    <property type="term" value="F:nucleotide binding"/>
    <property type="evidence" value="ECO:0007669"/>
    <property type="project" value="InterPro"/>
</dbReference>
<feature type="compositionally biased region" description="Basic residues" evidence="1">
    <location>
        <begin position="1"/>
        <end position="38"/>
    </location>
</feature>
<dbReference type="Gene3D" id="3.30.360.10">
    <property type="entry name" value="Dihydrodipicolinate Reductase, domain 2"/>
    <property type="match status" value="1"/>
</dbReference>
<gene>
    <name evidence="3" type="ORF">C1I92_28345</name>
</gene>
<dbReference type="PANTHER" id="PTHR43708">
    <property type="entry name" value="CONSERVED EXPRESSED OXIDOREDUCTASE (EUROFUNG)"/>
    <property type="match status" value="1"/>
</dbReference>
<feature type="domain" description="Gfo/Idh/MocA-like oxidoreductase N-terminal" evidence="2">
    <location>
        <begin position="71"/>
        <end position="186"/>
    </location>
</feature>
<proteinExistence type="predicted"/>
<dbReference type="EMBL" id="POTW01000106">
    <property type="protein sequence ID" value="PZF79979.1"/>
    <property type="molecule type" value="Genomic_DNA"/>
</dbReference>
<evidence type="ECO:0000259" key="2">
    <source>
        <dbReference type="Pfam" id="PF01408"/>
    </source>
</evidence>
<feature type="region of interest" description="Disordered" evidence="1">
    <location>
        <begin position="1"/>
        <end position="62"/>
    </location>
</feature>
<keyword evidence="4" id="KW-1185">Reference proteome</keyword>
<name>A0A2W2BV00_9ACTN</name>
<evidence type="ECO:0000313" key="3">
    <source>
        <dbReference type="EMBL" id="PZF79979.1"/>
    </source>
</evidence>
<accession>A0A2W2BV00</accession>
<evidence type="ECO:0000313" key="4">
    <source>
        <dbReference type="Proteomes" id="UP000248764"/>
    </source>
</evidence>
<dbReference type="SUPFAM" id="SSF51735">
    <property type="entry name" value="NAD(P)-binding Rossmann-fold domains"/>
    <property type="match status" value="1"/>
</dbReference>
<dbReference type="Pfam" id="PF01408">
    <property type="entry name" value="GFO_IDH_MocA"/>
    <property type="match status" value="1"/>
</dbReference>
<sequence length="450" mass="48324">MGAARVRRARRRRPRRRRLHGRRRRERLRRLAGGRAGRRAVALGPARPGHRRPARQPRGAAPVAAVTDRVRLAVAGLGAVAQSVHLPLIARRWDLFDLVAVCDLAPSLRTAIGEQYAVPAEHRYADAGTMIEQSGADGVVLLTSGSHGDVALRALRAGVSVFCEKPLTYTVAEADALAAAERDLGRPALLLAYMKEHDEAVWQLRERLEGIDDVRTVEIEVLHPTGASQLAFANLRPAPHDVDTDALSRLAADSSQLLDTALGAGTSPRLRELYANVVLGSIVHDTSLLRAVFGGLTTVDGARVWPDGADEGAWTARSVEVTGELPGAVRARMSWHYLPAYPAYTETLTVHHGRGTLKVTFGTPYVLNNPTRLEVVEAPPAGTAAGGEVRSVFTSTGESFENELADFHRMVTEGHAPRAGIAEGRADIVTSQRIIRLLAGEPVGGEAATA</sequence>
<organism evidence="3 4">
    <name type="scientific">Jiangella anatolica</name>
    <dbReference type="NCBI Taxonomy" id="2670374"/>
    <lineage>
        <taxon>Bacteria</taxon>
        <taxon>Bacillati</taxon>
        <taxon>Actinomycetota</taxon>
        <taxon>Actinomycetes</taxon>
        <taxon>Jiangellales</taxon>
        <taxon>Jiangellaceae</taxon>
        <taxon>Jiangella</taxon>
    </lineage>
</organism>
<comment type="caution">
    <text evidence="3">The sequence shown here is derived from an EMBL/GenBank/DDBJ whole genome shotgun (WGS) entry which is preliminary data.</text>
</comment>
<reference evidence="3 4" key="1">
    <citation type="submission" date="2018-01" db="EMBL/GenBank/DDBJ databases">
        <title>Draft genome sequence of Jiangella sp. GTF31.</title>
        <authorList>
            <person name="Sahin N."/>
            <person name="Ay H."/>
            <person name="Saygin H."/>
        </authorList>
    </citation>
    <scope>NUCLEOTIDE SEQUENCE [LARGE SCALE GENOMIC DNA]</scope>
    <source>
        <strain evidence="3 4">GTF31</strain>
    </source>
</reference>
<dbReference type="InterPro" id="IPR000683">
    <property type="entry name" value="Gfo/Idh/MocA-like_OxRdtase_N"/>
</dbReference>
<dbReference type="Proteomes" id="UP000248764">
    <property type="component" value="Unassembled WGS sequence"/>
</dbReference>
<dbReference type="PANTHER" id="PTHR43708:SF4">
    <property type="entry name" value="OXIDOREDUCTASE YCEM-RELATED"/>
    <property type="match status" value="1"/>
</dbReference>